<evidence type="ECO:0000256" key="7">
    <source>
        <dbReference type="ARBA" id="ARBA00022889"/>
    </source>
</evidence>
<organism evidence="15 16">
    <name type="scientific">Odocoileus virginianus</name>
    <name type="common">White-tailed deer</name>
    <dbReference type="NCBI Taxonomy" id="9874"/>
    <lineage>
        <taxon>Eukaryota</taxon>
        <taxon>Metazoa</taxon>
        <taxon>Chordata</taxon>
        <taxon>Craniata</taxon>
        <taxon>Vertebrata</taxon>
        <taxon>Euteleostomi</taxon>
        <taxon>Mammalia</taxon>
        <taxon>Eutheria</taxon>
        <taxon>Laurasiatheria</taxon>
        <taxon>Artiodactyla</taxon>
        <taxon>Ruminantia</taxon>
        <taxon>Pecora</taxon>
        <taxon>Cervidae</taxon>
        <taxon>Odocoileinae</taxon>
        <taxon>Odocoileus</taxon>
    </lineage>
</organism>
<dbReference type="InterPro" id="IPR036179">
    <property type="entry name" value="Ig-like_dom_sf"/>
</dbReference>
<evidence type="ECO:0000259" key="14">
    <source>
        <dbReference type="PROSITE" id="PS50835"/>
    </source>
</evidence>
<sequence>MAPGAAPAAQLAFLALLGTLLPGPGGARTSIHPSKAIIPRGGSLRVNCSMSCDQKATFGLETELTKKVVSHGNNWKVFELSDVQEDINLLCYSNCHSEQTIATMNLTVYWIPERVELAPLPLWQPVDEELNLSCLVYGGAPRDHLSVVLLRGEEELGRQPVGKGEPTEVMFTVQPRREDHGINFSCRWELDLRSQGLELFQNTSAPRKLQTYVLPSTDPHLEAPRVVEAGSRWPVKCTLDGLFPAWDAKVYLVLGDQKLESNLTYNGDSVSAEAWLEENEEGTHSLKCSVNLGEKDRRTRSNVTIYSFPVPTLTLSPPEVSEWTTVTVECVTRDGAVVMLNGVSAEPPGPRAQLKLNVSADNHGSNFSCSAALKIAGQVVHKNQTRELHVLYGPRLDQRDCLGNWTWQEGSEQTLKCEARGNPIPKLNCSRKGDGASLPIGDLRPVKWEVAGTYLCRATSARGEVTREVVLNVLREFEFWDGQGRGNLASSTLTAVLCPPHRWPEYPGYCHSGSSCGPHLGCSGHCRLHLQLPAEDPDIRAAKGPEGPRRGCLETACTIHTTLNPLQDETSSAPQAMTNGAASTNGGHMLLSYTHLPWMPEDQIEDSVRTNSIWGHGLCTVTTPRPHT</sequence>
<evidence type="ECO:0000256" key="10">
    <source>
        <dbReference type="ARBA" id="ARBA00023157"/>
    </source>
</evidence>
<evidence type="ECO:0000256" key="8">
    <source>
        <dbReference type="ARBA" id="ARBA00022989"/>
    </source>
</evidence>
<evidence type="ECO:0000256" key="11">
    <source>
        <dbReference type="ARBA" id="ARBA00023180"/>
    </source>
</evidence>
<evidence type="ECO:0000256" key="4">
    <source>
        <dbReference type="ARBA" id="ARBA00022729"/>
    </source>
</evidence>
<dbReference type="Gene3D" id="2.60.40.10">
    <property type="entry name" value="Immunoglobulins"/>
    <property type="match status" value="5"/>
</dbReference>
<evidence type="ECO:0000256" key="13">
    <source>
        <dbReference type="SAM" id="SignalP"/>
    </source>
</evidence>
<feature type="signal peptide" evidence="13">
    <location>
        <begin position="1"/>
        <end position="27"/>
    </location>
</feature>
<dbReference type="PROSITE" id="PS50835">
    <property type="entry name" value="IG_LIKE"/>
    <property type="match status" value="1"/>
</dbReference>
<evidence type="ECO:0000256" key="9">
    <source>
        <dbReference type="ARBA" id="ARBA00023136"/>
    </source>
</evidence>
<comment type="subcellular location">
    <subcellularLocation>
        <location evidence="1">Membrane</location>
        <topology evidence="1">Single-pass type I membrane protein</topology>
    </subcellularLocation>
</comment>
<keyword evidence="10" id="KW-1015">Disulfide bond</keyword>
<evidence type="ECO:0000256" key="2">
    <source>
        <dbReference type="ARBA" id="ARBA00005925"/>
    </source>
</evidence>
<keyword evidence="6" id="KW-0832">Ubl conjugation</keyword>
<protein>
    <submittedName>
        <fullName evidence="16">Intercellular adhesion molecule 1 isoform X1</fullName>
    </submittedName>
</protein>
<dbReference type="Proteomes" id="UP001652640">
    <property type="component" value="Chromosome 3"/>
</dbReference>
<evidence type="ECO:0000256" key="6">
    <source>
        <dbReference type="ARBA" id="ARBA00022843"/>
    </source>
</evidence>
<reference evidence="16" key="2">
    <citation type="submission" date="2025-08" db="UniProtKB">
        <authorList>
            <consortium name="RefSeq"/>
        </authorList>
    </citation>
    <scope>IDENTIFICATION</scope>
    <source>
        <tissue evidence="16">Tongue muscle</tissue>
    </source>
</reference>
<dbReference type="InterPro" id="IPR003987">
    <property type="entry name" value="ICAM_VCAM_N"/>
</dbReference>
<keyword evidence="12" id="KW-0393">Immunoglobulin domain</keyword>
<keyword evidence="3" id="KW-0812">Transmembrane</keyword>
<dbReference type="SUPFAM" id="SSF48726">
    <property type="entry name" value="Immunoglobulin"/>
    <property type="match status" value="5"/>
</dbReference>
<accession>A0ABM4HXF3</accession>
<proteinExistence type="inferred from homology"/>
<keyword evidence="9" id="KW-0472">Membrane</keyword>
<evidence type="ECO:0000256" key="3">
    <source>
        <dbReference type="ARBA" id="ARBA00022692"/>
    </source>
</evidence>
<evidence type="ECO:0000313" key="16">
    <source>
        <dbReference type="RefSeq" id="XP_070320249.1"/>
    </source>
</evidence>
<dbReference type="InterPro" id="IPR048679">
    <property type="entry name" value="ICAM1_3_5_D2"/>
</dbReference>
<reference evidence="15" key="1">
    <citation type="journal article" date="2022" name="J. Hered.">
        <title>A De Novo Chromosome-Level Genome Assembly of the White-Tailed Deer, Odocoileus Virginianus.</title>
        <authorList>
            <person name="London E.W."/>
            <person name="Roca A.L."/>
            <person name="Novakofski J.E."/>
            <person name="Mateus-Pinilla N.E."/>
        </authorList>
    </citation>
    <scope>NUCLEOTIDE SEQUENCE [LARGE SCALE GENOMIC DNA]</scope>
</reference>
<dbReference type="InterPro" id="IPR013768">
    <property type="entry name" value="ICAM_N"/>
</dbReference>
<evidence type="ECO:0000256" key="1">
    <source>
        <dbReference type="ARBA" id="ARBA00004479"/>
    </source>
</evidence>
<dbReference type="RefSeq" id="XP_070320249.1">
    <property type="nucleotide sequence ID" value="XM_070464148.1"/>
</dbReference>
<gene>
    <name evidence="16" type="primary">LOC110142913</name>
</gene>
<feature type="domain" description="Ig-like" evidence="14">
    <location>
        <begin position="394"/>
        <end position="472"/>
    </location>
</feature>
<keyword evidence="11" id="KW-0325">Glycoprotein</keyword>
<dbReference type="InterPro" id="IPR003988">
    <property type="entry name" value="ICAM"/>
</dbReference>
<keyword evidence="8" id="KW-1133">Transmembrane helix</keyword>
<dbReference type="PRINTS" id="PR01473">
    <property type="entry name" value="ICAM"/>
</dbReference>
<dbReference type="InterPro" id="IPR013783">
    <property type="entry name" value="Ig-like_fold"/>
</dbReference>
<keyword evidence="4 13" id="KW-0732">Signal</keyword>
<dbReference type="PANTHER" id="PTHR13771">
    <property type="entry name" value="INTERCELLULAR ADHESION MOLECULE"/>
    <property type="match status" value="1"/>
</dbReference>
<keyword evidence="15" id="KW-1185">Reference proteome</keyword>
<evidence type="ECO:0000256" key="5">
    <source>
        <dbReference type="ARBA" id="ARBA00022737"/>
    </source>
</evidence>
<evidence type="ECO:0000256" key="12">
    <source>
        <dbReference type="ARBA" id="ARBA00023319"/>
    </source>
</evidence>
<feature type="chain" id="PRO_5046725371" evidence="13">
    <location>
        <begin position="28"/>
        <end position="628"/>
    </location>
</feature>
<dbReference type="InterPro" id="IPR047012">
    <property type="entry name" value="ICAM_VCAM"/>
</dbReference>
<dbReference type="PANTHER" id="PTHR13771:SF18">
    <property type="entry name" value="INTERCELLULAR ADHESION MOLECULE 1"/>
    <property type="match status" value="1"/>
</dbReference>
<dbReference type="PRINTS" id="PR01472">
    <property type="entry name" value="ICAMVCAM1"/>
</dbReference>
<dbReference type="Pfam" id="PF21146">
    <property type="entry name" value="ICAM1_3_5_D2"/>
    <property type="match status" value="1"/>
</dbReference>
<keyword evidence="7" id="KW-0130">Cell adhesion</keyword>
<keyword evidence="5" id="KW-0677">Repeat</keyword>
<comment type="similarity">
    <text evidence="2">Belongs to the immunoglobulin superfamily. ICAM family.</text>
</comment>
<evidence type="ECO:0000313" key="15">
    <source>
        <dbReference type="Proteomes" id="UP001652640"/>
    </source>
</evidence>
<dbReference type="Pfam" id="PF03921">
    <property type="entry name" value="ICAM_N"/>
    <property type="match status" value="1"/>
</dbReference>
<dbReference type="InterPro" id="IPR007110">
    <property type="entry name" value="Ig-like_dom"/>
</dbReference>
<name>A0ABM4HXF3_ODOVR</name>
<dbReference type="GeneID" id="110142913"/>